<comment type="caution">
    <text evidence="3">The sequence shown here is derived from an EMBL/GenBank/DDBJ whole genome shotgun (WGS) entry which is preliminary data.</text>
</comment>
<dbReference type="PANTHER" id="PTHR43736">
    <property type="entry name" value="ADP-RIBOSE PYROPHOSPHATASE"/>
    <property type="match status" value="1"/>
</dbReference>
<dbReference type="Proteomes" id="UP001596147">
    <property type="component" value="Unassembled WGS sequence"/>
</dbReference>
<dbReference type="InterPro" id="IPR015797">
    <property type="entry name" value="NUDIX_hydrolase-like_dom_sf"/>
</dbReference>
<dbReference type="RefSeq" id="WP_382348674.1">
    <property type="nucleotide sequence ID" value="NZ_JBHSMC010000003.1"/>
</dbReference>
<feature type="domain" description="Nudix hydrolase" evidence="2">
    <location>
        <begin position="1"/>
        <end position="135"/>
    </location>
</feature>
<dbReference type="PROSITE" id="PS51462">
    <property type="entry name" value="NUDIX"/>
    <property type="match status" value="1"/>
</dbReference>
<dbReference type="CDD" id="cd02883">
    <property type="entry name" value="NUDIX_Hydrolase"/>
    <property type="match status" value="1"/>
</dbReference>
<dbReference type="Pfam" id="PF00293">
    <property type="entry name" value="NUDIX"/>
    <property type="match status" value="1"/>
</dbReference>
<proteinExistence type="inferred from homology"/>
<gene>
    <name evidence="3" type="ORF">ACFPM4_05370</name>
</gene>
<sequence length="142" mass="16253">MFIVNVEAAIRNNEKWLIIERSKKEEHAGGLLSLVGGKVELEGNSKDILERTLIREIYEEVGVEVRDELIYVHSTSFITDKGENVVDVVFLCEYDSGEVFPKSSNEVENVHWLTVEEMQQNSKAPDYLIDSIKKAELLIKRD</sequence>
<dbReference type="SUPFAM" id="SSF55811">
    <property type="entry name" value="Nudix"/>
    <property type="match status" value="1"/>
</dbReference>
<evidence type="ECO:0000256" key="1">
    <source>
        <dbReference type="ARBA" id="ARBA00005582"/>
    </source>
</evidence>
<evidence type="ECO:0000259" key="2">
    <source>
        <dbReference type="PROSITE" id="PS51462"/>
    </source>
</evidence>
<dbReference type="GO" id="GO:0016787">
    <property type="term" value="F:hydrolase activity"/>
    <property type="evidence" value="ECO:0007669"/>
    <property type="project" value="UniProtKB-KW"/>
</dbReference>
<protein>
    <submittedName>
        <fullName evidence="3">NUDIX hydrolase</fullName>
        <ecNumber evidence="3">3.6.-.-</ecNumber>
    </submittedName>
</protein>
<keyword evidence="3" id="KW-0378">Hydrolase</keyword>
<dbReference type="EC" id="3.6.-.-" evidence="3"/>
<dbReference type="InterPro" id="IPR000086">
    <property type="entry name" value="NUDIX_hydrolase_dom"/>
</dbReference>
<evidence type="ECO:0000313" key="3">
    <source>
        <dbReference type="EMBL" id="MFC5464186.1"/>
    </source>
</evidence>
<dbReference type="Gene3D" id="3.90.79.10">
    <property type="entry name" value="Nucleoside Triphosphate Pyrophosphohydrolase"/>
    <property type="match status" value="1"/>
</dbReference>
<accession>A0ABW0LFU6</accession>
<evidence type="ECO:0000313" key="4">
    <source>
        <dbReference type="Proteomes" id="UP001596147"/>
    </source>
</evidence>
<dbReference type="EMBL" id="JBHSMC010000003">
    <property type="protein sequence ID" value="MFC5464186.1"/>
    <property type="molecule type" value="Genomic_DNA"/>
</dbReference>
<dbReference type="PANTHER" id="PTHR43736:SF1">
    <property type="entry name" value="DIHYDRONEOPTERIN TRIPHOSPHATE DIPHOSPHATASE"/>
    <property type="match status" value="1"/>
</dbReference>
<name>A0ABW0LFU6_9BACI</name>
<reference evidence="4" key="1">
    <citation type="journal article" date="2019" name="Int. J. Syst. Evol. Microbiol.">
        <title>The Global Catalogue of Microorganisms (GCM) 10K type strain sequencing project: providing services to taxonomists for standard genome sequencing and annotation.</title>
        <authorList>
            <consortium name="The Broad Institute Genomics Platform"/>
            <consortium name="The Broad Institute Genome Sequencing Center for Infectious Disease"/>
            <person name="Wu L."/>
            <person name="Ma J."/>
        </authorList>
    </citation>
    <scope>NUCLEOTIDE SEQUENCE [LARGE SCALE GENOMIC DNA]</scope>
    <source>
        <strain evidence="4">CGMCC 1.12237</strain>
    </source>
</reference>
<organism evidence="3 4">
    <name type="scientific">Lederbergia graminis</name>
    <dbReference type="NCBI Taxonomy" id="735518"/>
    <lineage>
        <taxon>Bacteria</taxon>
        <taxon>Bacillati</taxon>
        <taxon>Bacillota</taxon>
        <taxon>Bacilli</taxon>
        <taxon>Bacillales</taxon>
        <taxon>Bacillaceae</taxon>
        <taxon>Lederbergia</taxon>
    </lineage>
</organism>
<comment type="similarity">
    <text evidence="1">Belongs to the Nudix hydrolase family.</text>
</comment>
<keyword evidence="4" id="KW-1185">Reference proteome</keyword>